<accession>E1IAC8</accession>
<dbReference type="HOGENOM" id="CLU_868579_0_0_0"/>
<evidence type="ECO:0000313" key="4">
    <source>
        <dbReference type="Proteomes" id="UP000054010"/>
    </source>
</evidence>
<proteinExistence type="predicted"/>
<feature type="domain" description="WCX" evidence="2">
    <location>
        <begin position="238"/>
        <end position="309"/>
    </location>
</feature>
<evidence type="ECO:0000259" key="2">
    <source>
        <dbReference type="Pfam" id="PF25583"/>
    </source>
</evidence>
<dbReference type="PROSITE" id="PS52050">
    <property type="entry name" value="WYL"/>
    <property type="match status" value="1"/>
</dbReference>
<dbReference type="InterPro" id="IPR051534">
    <property type="entry name" value="CBASS_pafABC_assoc_protein"/>
</dbReference>
<dbReference type="eggNOG" id="COG2378">
    <property type="taxonomic scope" value="Bacteria"/>
</dbReference>
<protein>
    <submittedName>
        <fullName evidence="3">Transcriptional regulator-like protein</fullName>
    </submittedName>
</protein>
<dbReference type="OrthoDB" id="148334at2"/>
<dbReference type="Proteomes" id="UP000054010">
    <property type="component" value="Unassembled WGS sequence"/>
</dbReference>
<comment type="caution">
    <text evidence="3">The sequence shown here is derived from an EMBL/GenBank/DDBJ whole genome shotgun (WGS) entry which is preliminary data.</text>
</comment>
<dbReference type="AlphaFoldDB" id="E1IAC8"/>
<dbReference type="InterPro" id="IPR026881">
    <property type="entry name" value="WYL_dom"/>
</dbReference>
<name>E1IAC8_9CHLR</name>
<gene>
    <name evidence="3" type="ORF">OSCT_0279</name>
</gene>
<dbReference type="PANTHER" id="PTHR34580:SF3">
    <property type="entry name" value="PROTEIN PAFB"/>
    <property type="match status" value="1"/>
</dbReference>
<dbReference type="Pfam" id="PF25583">
    <property type="entry name" value="WCX"/>
    <property type="match status" value="1"/>
</dbReference>
<reference evidence="3 4" key="1">
    <citation type="journal article" date="2011" name="J. Bacteriol.">
        <title>Draft genome sequence of the anoxygenic filamentous phototrophic bacterium Oscillochloris trichoides subsp. DG-6.</title>
        <authorList>
            <person name="Kuznetsov B.B."/>
            <person name="Ivanovsky R.N."/>
            <person name="Keppen O.I."/>
            <person name="Sukhacheva M.V."/>
            <person name="Bumazhkin B.K."/>
            <person name="Patutina E.O."/>
            <person name="Beletsky A.V."/>
            <person name="Mardanov A.V."/>
            <person name="Baslerov R.V."/>
            <person name="Panteleeva A.N."/>
            <person name="Kolganova T.V."/>
            <person name="Ravin N.V."/>
            <person name="Skryabin K.G."/>
        </authorList>
    </citation>
    <scope>NUCLEOTIDE SEQUENCE [LARGE SCALE GENOMIC DNA]</scope>
    <source>
        <strain evidence="3 4">DG-6</strain>
    </source>
</reference>
<dbReference type="STRING" id="765420.OSCT_0279"/>
<evidence type="ECO:0000259" key="1">
    <source>
        <dbReference type="Pfam" id="PF13280"/>
    </source>
</evidence>
<dbReference type="EMBL" id="ADVR01000004">
    <property type="protein sequence ID" value="EFO81882.1"/>
    <property type="molecule type" value="Genomic_DNA"/>
</dbReference>
<evidence type="ECO:0000313" key="3">
    <source>
        <dbReference type="EMBL" id="EFO81882.1"/>
    </source>
</evidence>
<organism evidence="3 4">
    <name type="scientific">Oscillochloris trichoides DG-6</name>
    <dbReference type="NCBI Taxonomy" id="765420"/>
    <lineage>
        <taxon>Bacteria</taxon>
        <taxon>Bacillati</taxon>
        <taxon>Chloroflexota</taxon>
        <taxon>Chloroflexia</taxon>
        <taxon>Chloroflexales</taxon>
        <taxon>Chloroflexineae</taxon>
        <taxon>Oscillochloridaceae</taxon>
        <taxon>Oscillochloris</taxon>
    </lineage>
</organism>
<feature type="domain" description="WYL" evidence="1">
    <location>
        <begin position="150"/>
        <end position="217"/>
    </location>
</feature>
<dbReference type="InterPro" id="IPR057727">
    <property type="entry name" value="WCX_dom"/>
</dbReference>
<sequence>MSISPPKSATTIITRLNALINALREGPLSYPDLVERLATAYPSQQSMRRMILRDIQHLATLGIVITRSKHSPITYTLQGGTPIYSGEDLLALGVLRDTIGTNHPYTEAVERLLTRLTAGLSSEQREIYQSQRSSSVPLQPAINYTPYAQLIADLERAIASRRLLKLCYRTSAGKERIHTRIEPYAIEYYDRHFYLVAYIPKSGQMQDLRIDRIKNLEYLHTRPPGIQRTRKPVIFRYRLAANLAQGELSQRFTAQRVIERSANGDVIIEAEGRSDFFIIQTLLRYRANAELLSPPELRQRMIEEVRGLAELYGEG</sequence>
<keyword evidence="4" id="KW-1185">Reference proteome</keyword>
<dbReference type="Pfam" id="PF13280">
    <property type="entry name" value="WYL"/>
    <property type="match status" value="1"/>
</dbReference>
<dbReference type="PANTHER" id="PTHR34580">
    <property type="match status" value="1"/>
</dbReference>